<dbReference type="InterPro" id="IPR005531">
    <property type="entry name" value="Asp23"/>
</dbReference>
<evidence type="ECO:0000256" key="1">
    <source>
        <dbReference type="ARBA" id="ARBA00005721"/>
    </source>
</evidence>
<dbReference type="OrthoDB" id="3482525at2"/>
<sequence>MTDVSVEDLTEKTESPTEAGTTDGPHSPDSSAPSDLSELSEPSGTEPLVKGRIKVADEVVEKVAALATLEVAGVADLGGDFARAIESVRERIGIGARNGTQGVSAQVVQDRTIAVVAVDVTIVVEYGHVVMEVANAVKTNVSHTVSRMLGMQVIEVNVTVDDVRLPGERVPSIPGDGSEES</sequence>
<accession>A0A239M579</accession>
<name>A0A239M579_9ACTN</name>
<reference evidence="3 4" key="1">
    <citation type="submission" date="2017-06" db="EMBL/GenBank/DDBJ databases">
        <authorList>
            <person name="Kim H.J."/>
            <person name="Triplett B.A."/>
        </authorList>
    </citation>
    <scope>NUCLEOTIDE SEQUENCE [LARGE SCALE GENOMIC DNA]</scope>
    <source>
        <strain evidence="3 4">CGMCC 4.2132</strain>
    </source>
</reference>
<dbReference type="PANTHER" id="PTHR34297:SF3">
    <property type="entry name" value="ALKALINE SHOCK PROTEIN 23"/>
    <property type="match status" value="1"/>
</dbReference>
<dbReference type="Proteomes" id="UP000198282">
    <property type="component" value="Unassembled WGS sequence"/>
</dbReference>
<organism evidence="3 4">
    <name type="scientific">Streptosporangium subroseum</name>
    <dbReference type="NCBI Taxonomy" id="106412"/>
    <lineage>
        <taxon>Bacteria</taxon>
        <taxon>Bacillati</taxon>
        <taxon>Actinomycetota</taxon>
        <taxon>Actinomycetes</taxon>
        <taxon>Streptosporangiales</taxon>
        <taxon>Streptosporangiaceae</taxon>
        <taxon>Streptosporangium</taxon>
    </lineage>
</organism>
<evidence type="ECO:0000313" key="3">
    <source>
        <dbReference type="EMBL" id="SNT37362.1"/>
    </source>
</evidence>
<dbReference type="Pfam" id="PF03780">
    <property type="entry name" value="Asp23"/>
    <property type="match status" value="1"/>
</dbReference>
<gene>
    <name evidence="3" type="ORF">SAMN05216276_103761</name>
</gene>
<comment type="similarity">
    <text evidence="1">Belongs to the asp23 family.</text>
</comment>
<dbReference type="EMBL" id="FZOD01000037">
    <property type="protein sequence ID" value="SNT37362.1"/>
    <property type="molecule type" value="Genomic_DNA"/>
</dbReference>
<dbReference type="PANTHER" id="PTHR34297">
    <property type="entry name" value="HYPOTHETICAL CYTOSOLIC PROTEIN-RELATED"/>
    <property type="match status" value="1"/>
</dbReference>
<keyword evidence="4" id="KW-1185">Reference proteome</keyword>
<evidence type="ECO:0000313" key="4">
    <source>
        <dbReference type="Proteomes" id="UP000198282"/>
    </source>
</evidence>
<protein>
    <submittedName>
        <fullName evidence="3">Uncharacterized conserved protein YloU, alkaline shock protein (Asp23) family</fullName>
    </submittedName>
</protein>
<dbReference type="AlphaFoldDB" id="A0A239M579"/>
<evidence type="ECO:0000256" key="2">
    <source>
        <dbReference type="SAM" id="MobiDB-lite"/>
    </source>
</evidence>
<dbReference type="RefSeq" id="WP_089210720.1">
    <property type="nucleotide sequence ID" value="NZ_FZOD01000037.1"/>
</dbReference>
<proteinExistence type="inferred from homology"/>
<feature type="region of interest" description="Disordered" evidence="2">
    <location>
        <begin position="1"/>
        <end position="48"/>
    </location>
</feature>